<evidence type="ECO:0000256" key="3">
    <source>
        <dbReference type="ARBA" id="ARBA00008442"/>
    </source>
</evidence>
<evidence type="ECO:0000256" key="7">
    <source>
        <dbReference type="ARBA" id="ARBA00023125"/>
    </source>
</evidence>
<dbReference type="Proteomes" id="UP000053095">
    <property type="component" value="Unassembled WGS sequence"/>
</dbReference>
<dbReference type="GO" id="GO:0016233">
    <property type="term" value="P:telomere capping"/>
    <property type="evidence" value="ECO:0007669"/>
    <property type="project" value="TreeGrafter"/>
</dbReference>
<feature type="compositionally biased region" description="Polar residues" evidence="9">
    <location>
        <begin position="409"/>
        <end position="421"/>
    </location>
</feature>
<dbReference type="GO" id="GO:0000783">
    <property type="term" value="C:nuclear telomere cap complex"/>
    <property type="evidence" value="ECO:0007669"/>
    <property type="project" value="TreeGrafter"/>
</dbReference>
<sequence length="556" mass="63758">MPAGFPPRFVSVDTARRSQGFHNVIGVVVDCMPRTRSAGSSFVATLTIKDTDFGPGNDTWKGLKIKYFNDDEHRIPDVKVNDVILLRRLRVRQFHGSLTGVVGNTDNVSWAVFRQQDGPGSLGMPVYSPGSKALSVEEQTYANTLVESIVHFSSTASVTSSTRRKGQAESSSTPSESRQQAKALPKDKFSLIKDLSAHTFADLAVHVIKMYYQDDRVHLYVTDYTVNKLLFDYGDKPDEENEAEADDTFGFLTRPTREKRVWQGPRGRMTLQVTLWDPHSYYARENVTEDANILLRNVHVKADRTNGLLEGVMHTDKKYPEKVDVRIIEGDRQNDPRIVEFMTRKHEYWRQNRTNKRKLAEDFGDGDDGKPKKNSKQRRKELQRQKKQQEQRKQQQQAKSLQREEGQTEIPSTMNKSNRPNPYTFYLAVQAKDPARGCRKISEILPNESHNISLPDNVQYRLPFQCVKYRSNVRVVDYFPPNIADFAVPYIPDWSRAYSSDDEDNITSETPGVRWQWRFCLLVEDAQILPGQPRERIKLFVSGSDAEFLLKLDASE</sequence>
<dbReference type="EMBL" id="DF933811">
    <property type="protein sequence ID" value="GAM35022.1"/>
    <property type="molecule type" value="Genomic_DNA"/>
</dbReference>
<keyword evidence="8" id="KW-0539">Nucleus</keyword>
<dbReference type="GO" id="GO:0098505">
    <property type="term" value="F:G-rich strand telomeric DNA binding"/>
    <property type="evidence" value="ECO:0007669"/>
    <property type="project" value="TreeGrafter"/>
</dbReference>
<comment type="caution">
    <text evidence="11">The sequence shown here is derived from an EMBL/GenBank/DDBJ whole genome shotgun (WGS) entry which is preliminary data.</text>
</comment>
<dbReference type="InterPro" id="IPR011564">
    <property type="entry name" value="Telomer_end-bd_POT1/Cdc13"/>
</dbReference>
<evidence type="ECO:0000256" key="1">
    <source>
        <dbReference type="ARBA" id="ARBA00004123"/>
    </source>
</evidence>
<organism evidence="11 12">
    <name type="scientific">Talaromyces pinophilus</name>
    <name type="common">Penicillium pinophilum</name>
    <dbReference type="NCBI Taxonomy" id="128442"/>
    <lineage>
        <taxon>Eukaryota</taxon>
        <taxon>Fungi</taxon>
        <taxon>Dikarya</taxon>
        <taxon>Ascomycota</taxon>
        <taxon>Pezizomycotina</taxon>
        <taxon>Eurotiomycetes</taxon>
        <taxon>Eurotiomycetidae</taxon>
        <taxon>Eurotiales</taxon>
        <taxon>Trichocomaceae</taxon>
        <taxon>Talaromyces</taxon>
        <taxon>Talaromyces sect. Talaromyces</taxon>
    </lineage>
</organism>
<feature type="region of interest" description="Disordered" evidence="9">
    <location>
        <begin position="160"/>
        <end position="183"/>
    </location>
</feature>
<keyword evidence="12" id="KW-1185">Reference proteome</keyword>
<feature type="compositionally biased region" description="Polar residues" evidence="9">
    <location>
        <begin position="168"/>
        <end position="180"/>
    </location>
</feature>
<dbReference type="SMART" id="SM00976">
    <property type="entry name" value="Telo_bind"/>
    <property type="match status" value="1"/>
</dbReference>
<dbReference type="GO" id="GO:0010521">
    <property type="term" value="F:telomerase inhibitor activity"/>
    <property type="evidence" value="ECO:0007669"/>
    <property type="project" value="TreeGrafter"/>
</dbReference>
<dbReference type="CDD" id="cd04497">
    <property type="entry name" value="hPOT1_OB1_like"/>
    <property type="match status" value="1"/>
</dbReference>
<feature type="compositionally biased region" description="Basic and acidic residues" evidence="9">
    <location>
        <begin position="380"/>
        <end position="393"/>
    </location>
</feature>
<keyword evidence="5" id="KW-0158">Chromosome</keyword>
<keyword evidence="6" id="KW-0779">Telomere</keyword>
<protein>
    <recommendedName>
        <fullName evidence="4">Protection of telomeres protein 1</fullName>
    </recommendedName>
</protein>
<comment type="similarity">
    <text evidence="3">Belongs to the telombin family.</text>
</comment>
<dbReference type="Pfam" id="PF02765">
    <property type="entry name" value="POT1"/>
    <property type="match status" value="1"/>
</dbReference>
<dbReference type="Pfam" id="PF16686">
    <property type="entry name" value="POT1PC"/>
    <property type="match status" value="1"/>
</dbReference>
<keyword evidence="7" id="KW-0238">DNA-binding</keyword>
<dbReference type="Gene3D" id="2.40.50.140">
    <property type="entry name" value="Nucleic acid-binding proteins"/>
    <property type="match status" value="2"/>
</dbReference>
<evidence type="ECO:0000256" key="9">
    <source>
        <dbReference type="SAM" id="MobiDB-lite"/>
    </source>
</evidence>
<dbReference type="AlphaFoldDB" id="A0A6V8H136"/>
<evidence type="ECO:0000259" key="10">
    <source>
        <dbReference type="SMART" id="SM00976"/>
    </source>
</evidence>
<reference evidence="12" key="1">
    <citation type="journal article" date="2015" name="Genome Announc.">
        <title>Draft genome sequence of Talaromyces cellulolyticus strain Y-94, a source of lignocellulosic biomass-degrading enzymes.</title>
        <authorList>
            <person name="Fujii T."/>
            <person name="Koike H."/>
            <person name="Sawayama S."/>
            <person name="Yano S."/>
            <person name="Inoue H."/>
        </authorList>
    </citation>
    <scope>NUCLEOTIDE SEQUENCE [LARGE SCALE GENOMIC DNA]</scope>
    <source>
        <strain evidence="12">Y-94</strain>
    </source>
</reference>
<dbReference type="InterPro" id="IPR032042">
    <property type="entry name" value="POT1PC"/>
</dbReference>
<accession>A0A6V8H136</accession>
<dbReference type="GO" id="GO:0032210">
    <property type="term" value="P:regulation of telomere maintenance via telomerase"/>
    <property type="evidence" value="ECO:0007669"/>
    <property type="project" value="TreeGrafter"/>
</dbReference>
<evidence type="ECO:0000256" key="5">
    <source>
        <dbReference type="ARBA" id="ARBA00022454"/>
    </source>
</evidence>
<name>A0A6V8H136_TALPI</name>
<evidence type="ECO:0000256" key="6">
    <source>
        <dbReference type="ARBA" id="ARBA00022895"/>
    </source>
</evidence>
<evidence type="ECO:0000313" key="11">
    <source>
        <dbReference type="EMBL" id="GAM35022.1"/>
    </source>
</evidence>
<evidence type="ECO:0000256" key="4">
    <source>
        <dbReference type="ARBA" id="ARBA00015253"/>
    </source>
</evidence>
<proteinExistence type="inferred from homology"/>
<gene>
    <name evidence="11" type="ORF">TCE0_015f02998</name>
</gene>
<dbReference type="FunFam" id="2.40.50.140:FF:000303">
    <property type="entry name" value="Protection of telomeres protein 1"/>
    <property type="match status" value="1"/>
</dbReference>
<dbReference type="PANTHER" id="PTHR14513">
    <property type="entry name" value="PROTECTION OF TELOMERES 1"/>
    <property type="match status" value="1"/>
</dbReference>
<dbReference type="InterPro" id="IPR028389">
    <property type="entry name" value="POT1"/>
</dbReference>
<dbReference type="InterPro" id="IPR012340">
    <property type="entry name" value="NA-bd_OB-fold"/>
</dbReference>
<dbReference type="SUPFAM" id="SSF50249">
    <property type="entry name" value="Nucleic acid-binding proteins"/>
    <property type="match status" value="2"/>
</dbReference>
<evidence type="ECO:0000256" key="2">
    <source>
        <dbReference type="ARBA" id="ARBA00004574"/>
    </source>
</evidence>
<comment type="subcellular location">
    <subcellularLocation>
        <location evidence="2">Chromosome</location>
        <location evidence="2">Telomere</location>
    </subcellularLocation>
    <subcellularLocation>
        <location evidence="1">Nucleus</location>
    </subcellularLocation>
</comment>
<evidence type="ECO:0000313" key="12">
    <source>
        <dbReference type="Proteomes" id="UP000053095"/>
    </source>
</evidence>
<feature type="region of interest" description="Disordered" evidence="9">
    <location>
        <begin position="357"/>
        <end position="421"/>
    </location>
</feature>
<feature type="domain" description="Telomeric single stranded DNA binding POT1/Cdc13" evidence="10">
    <location>
        <begin position="9"/>
        <end position="150"/>
    </location>
</feature>
<dbReference type="PANTHER" id="PTHR14513:SF0">
    <property type="entry name" value="PROTECTION OF TELOMERES PROTEIN 1"/>
    <property type="match status" value="1"/>
</dbReference>
<evidence type="ECO:0000256" key="8">
    <source>
        <dbReference type="ARBA" id="ARBA00023242"/>
    </source>
</evidence>